<feature type="compositionally biased region" description="Basic and acidic residues" evidence="1">
    <location>
        <begin position="13"/>
        <end position="33"/>
    </location>
</feature>
<proteinExistence type="predicted"/>
<gene>
    <name evidence="2" type="ORF">BV898_03599</name>
</gene>
<evidence type="ECO:0000313" key="2">
    <source>
        <dbReference type="EMBL" id="OQV22427.1"/>
    </source>
</evidence>
<sequence length="107" mass="11914">MSTADAVPTPDVEATKDVKDASKEKRGEKRSADAEVTNGGSDDQVKKHLKGTENGDDYDEEEDDEVNEEDDDDEDEPEEEGEGDDDDDEEDDTNDVPEEDEDEDDEE</sequence>
<feature type="region of interest" description="Disordered" evidence="1">
    <location>
        <begin position="1"/>
        <end position="107"/>
    </location>
</feature>
<evidence type="ECO:0000313" key="3">
    <source>
        <dbReference type="Proteomes" id="UP000192578"/>
    </source>
</evidence>
<dbReference type="Proteomes" id="UP000192578">
    <property type="component" value="Unassembled WGS sequence"/>
</dbReference>
<accession>A0A1W0X4E9</accession>
<comment type="caution">
    <text evidence="2">The sequence shown here is derived from an EMBL/GenBank/DDBJ whole genome shotgun (WGS) entry which is preliminary data.</text>
</comment>
<feature type="compositionally biased region" description="Basic and acidic residues" evidence="1">
    <location>
        <begin position="43"/>
        <end position="53"/>
    </location>
</feature>
<protein>
    <submittedName>
        <fullName evidence="2">Uncharacterized protein</fullName>
    </submittedName>
</protein>
<reference evidence="3" key="1">
    <citation type="submission" date="2017-01" db="EMBL/GenBank/DDBJ databases">
        <title>Comparative genomics of anhydrobiosis in the tardigrade Hypsibius dujardini.</title>
        <authorList>
            <person name="Yoshida Y."/>
            <person name="Koutsovoulos G."/>
            <person name="Laetsch D."/>
            <person name="Stevens L."/>
            <person name="Kumar S."/>
            <person name="Horikawa D."/>
            <person name="Ishino K."/>
            <person name="Komine S."/>
            <person name="Tomita M."/>
            <person name="Blaxter M."/>
            <person name="Arakawa K."/>
        </authorList>
    </citation>
    <scope>NUCLEOTIDE SEQUENCE [LARGE SCALE GENOMIC DNA]</scope>
    <source>
        <strain evidence="3">Z151</strain>
    </source>
</reference>
<keyword evidence="3" id="KW-1185">Reference proteome</keyword>
<dbReference type="OrthoDB" id="10561987at2759"/>
<feature type="compositionally biased region" description="Acidic residues" evidence="1">
    <location>
        <begin position="54"/>
        <end position="107"/>
    </location>
</feature>
<organism evidence="2 3">
    <name type="scientific">Hypsibius exemplaris</name>
    <name type="common">Freshwater tardigrade</name>
    <dbReference type="NCBI Taxonomy" id="2072580"/>
    <lineage>
        <taxon>Eukaryota</taxon>
        <taxon>Metazoa</taxon>
        <taxon>Ecdysozoa</taxon>
        <taxon>Tardigrada</taxon>
        <taxon>Eutardigrada</taxon>
        <taxon>Parachela</taxon>
        <taxon>Hypsibioidea</taxon>
        <taxon>Hypsibiidae</taxon>
        <taxon>Hypsibius</taxon>
    </lineage>
</organism>
<evidence type="ECO:0000256" key="1">
    <source>
        <dbReference type="SAM" id="MobiDB-lite"/>
    </source>
</evidence>
<dbReference type="AlphaFoldDB" id="A0A1W0X4E9"/>
<name>A0A1W0X4E9_HYPEX</name>
<dbReference type="EMBL" id="MTYJ01000017">
    <property type="protein sequence ID" value="OQV22427.1"/>
    <property type="molecule type" value="Genomic_DNA"/>
</dbReference>